<protein>
    <submittedName>
        <fullName evidence="5">Putative symporter YjmB</fullName>
    </submittedName>
</protein>
<evidence type="ECO:0000256" key="4">
    <source>
        <dbReference type="SAM" id="Phobius"/>
    </source>
</evidence>
<evidence type="ECO:0000256" key="2">
    <source>
        <dbReference type="ARBA" id="ARBA00022448"/>
    </source>
</evidence>
<dbReference type="InterPro" id="IPR001927">
    <property type="entry name" value="Na/Gal_symport"/>
</dbReference>
<dbReference type="PANTHER" id="PTHR11328">
    <property type="entry name" value="MAJOR FACILITATOR SUPERFAMILY DOMAIN-CONTAINING PROTEIN"/>
    <property type="match status" value="1"/>
</dbReference>
<feature type="transmembrane region" description="Helical" evidence="4">
    <location>
        <begin position="109"/>
        <end position="127"/>
    </location>
</feature>
<evidence type="ECO:0000256" key="1">
    <source>
        <dbReference type="ARBA" id="ARBA00009617"/>
    </source>
</evidence>
<keyword evidence="2" id="KW-0813">Transport</keyword>
<feature type="transmembrane region" description="Helical" evidence="4">
    <location>
        <begin position="247"/>
        <end position="274"/>
    </location>
</feature>
<name>A0A564LUR6_9ENTR</name>
<reference evidence="5 6" key="1">
    <citation type="submission" date="2019-07" db="EMBL/GenBank/DDBJ databases">
        <authorList>
            <person name="Brisse S."/>
            <person name="Rodrigues C."/>
            <person name="Thorpe H."/>
        </authorList>
    </citation>
    <scope>NUCLEOTIDE SEQUENCE [LARGE SCALE GENOMIC DNA]</scope>
    <source>
        <strain evidence="5">SB6408</strain>
    </source>
</reference>
<keyword evidence="4" id="KW-0812">Transmembrane</keyword>
<feature type="transmembrane region" description="Helical" evidence="4">
    <location>
        <begin position="286"/>
        <end position="306"/>
    </location>
</feature>
<evidence type="ECO:0000313" key="6">
    <source>
        <dbReference type="Proteomes" id="UP000318370"/>
    </source>
</evidence>
<feature type="transmembrane region" description="Helical" evidence="4">
    <location>
        <begin position="38"/>
        <end position="57"/>
    </location>
</feature>
<dbReference type="GO" id="GO:0015293">
    <property type="term" value="F:symporter activity"/>
    <property type="evidence" value="ECO:0007669"/>
    <property type="project" value="UniProtKB-KW"/>
</dbReference>
<keyword evidence="4" id="KW-1133">Transmembrane helix</keyword>
<dbReference type="GO" id="GO:0006814">
    <property type="term" value="P:sodium ion transport"/>
    <property type="evidence" value="ECO:0007669"/>
    <property type="project" value="InterPro"/>
</dbReference>
<dbReference type="PANTHER" id="PTHR11328:SF36">
    <property type="entry name" value="MELIBIOSE PERMEASE"/>
    <property type="match status" value="1"/>
</dbReference>
<dbReference type="Gene3D" id="1.20.1250.20">
    <property type="entry name" value="MFS general substrate transporter like domains"/>
    <property type="match status" value="1"/>
</dbReference>
<accession>A0A564LUR6</accession>
<comment type="similarity">
    <text evidence="1">Belongs to the sodium:galactoside symporter (TC 2.A.2) family.</text>
</comment>
<feature type="transmembrane region" description="Helical" evidence="4">
    <location>
        <begin position="148"/>
        <end position="169"/>
    </location>
</feature>
<dbReference type="EMBL" id="CABGHF010000023">
    <property type="protein sequence ID" value="VUS85230.1"/>
    <property type="molecule type" value="Genomic_DNA"/>
</dbReference>
<keyword evidence="4" id="KW-0472">Membrane</keyword>
<dbReference type="Pfam" id="PF13347">
    <property type="entry name" value="MFS_2"/>
    <property type="match status" value="1"/>
</dbReference>
<dbReference type="InterPro" id="IPR036259">
    <property type="entry name" value="MFS_trans_sf"/>
</dbReference>
<feature type="transmembrane region" description="Helical" evidence="4">
    <location>
        <begin position="78"/>
        <end position="97"/>
    </location>
</feature>
<evidence type="ECO:0000256" key="3">
    <source>
        <dbReference type="ARBA" id="ARBA00022847"/>
    </source>
</evidence>
<dbReference type="GO" id="GO:0005886">
    <property type="term" value="C:plasma membrane"/>
    <property type="evidence" value="ECO:0007669"/>
    <property type="project" value="TreeGrafter"/>
</dbReference>
<feature type="transmembrane region" description="Helical" evidence="4">
    <location>
        <begin position="313"/>
        <end position="331"/>
    </location>
</feature>
<feature type="transmembrane region" description="Helical" evidence="4">
    <location>
        <begin position="189"/>
        <end position="210"/>
    </location>
</feature>
<organism evidence="5 6">
    <name type="scientific">Klebsiella spallanzanii</name>
    <dbReference type="NCBI Taxonomy" id="2587528"/>
    <lineage>
        <taxon>Bacteria</taxon>
        <taxon>Pseudomonadati</taxon>
        <taxon>Pseudomonadota</taxon>
        <taxon>Gammaproteobacteria</taxon>
        <taxon>Enterobacterales</taxon>
        <taxon>Enterobacteriaceae</taxon>
        <taxon>Klebsiella/Raoultella group</taxon>
        <taxon>Klebsiella</taxon>
    </lineage>
</organism>
<dbReference type="InterPro" id="IPR039672">
    <property type="entry name" value="MFS_2"/>
</dbReference>
<dbReference type="SUPFAM" id="SSF103473">
    <property type="entry name" value="MFS general substrate transporter"/>
    <property type="match status" value="1"/>
</dbReference>
<evidence type="ECO:0000313" key="5">
    <source>
        <dbReference type="EMBL" id="VUS85230.1"/>
    </source>
</evidence>
<dbReference type="GO" id="GO:0008643">
    <property type="term" value="P:carbohydrate transport"/>
    <property type="evidence" value="ECO:0007669"/>
    <property type="project" value="InterPro"/>
</dbReference>
<feature type="transmembrane region" description="Helical" evidence="4">
    <location>
        <begin position="423"/>
        <end position="445"/>
    </location>
</feature>
<proteinExistence type="inferred from homology"/>
<dbReference type="RefSeq" id="WP_142463366.1">
    <property type="nucleotide sequence ID" value="NZ_CABGHF010000023.1"/>
</dbReference>
<feature type="transmembrane region" description="Helical" evidence="4">
    <location>
        <begin position="337"/>
        <end position="361"/>
    </location>
</feature>
<feature type="transmembrane region" description="Helical" evidence="4">
    <location>
        <begin position="12"/>
        <end position="32"/>
    </location>
</feature>
<dbReference type="Proteomes" id="UP000318370">
    <property type="component" value="Unassembled WGS sequence"/>
</dbReference>
<sequence length="464" mass="51155">MKKLRTADRLAYAIGGGFSSNLGFYVMLIFFITFATDIYGINPVTVGVITLVSRLIDTFTDPLMGAIGDRTKTRFGKYRFWVMMSAPFVGITTWMVFASPELSGITKIIYMYAAYILYSIISTAANIPYHSLTAYLTNDVKERSNIVLIKQFTGLLTQFIVSAGGVYILESYSRTHDSAGRVIIDTSGYQVLGIVFGLLITFGFWVCAWGTRNNDTRERLVQEETAESFSSKGVFSQMALAFKSRSLISLAVMSVANTLVLAMSSGITVQFFTYVLGDASYVKTSALFNVCFGAAAYLLVKILVTLYGNKRSFIYMCILTILSSVVLYITFSTSAPLYVMIMLGLIMCFTQGASLLTWMMVTDCADEIQWQTKKNAAGIASSTLTFSNKFGSAIGAFILGYTLNAIDYAPGAISQSAETISGLVFLMIVTPIIGKVIALLSMYFYPLNNRYHQQIVLELNKEIK</sequence>
<dbReference type="NCBIfam" id="TIGR00792">
    <property type="entry name" value="gph"/>
    <property type="match status" value="1"/>
</dbReference>
<feature type="transmembrane region" description="Helical" evidence="4">
    <location>
        <begin position="382"/>
        <end position="403"/>
    </location>
</feature>
<gene>
    <name evidence="5" type="primary">yjmB_2</name>
    <name evidence="5" type="ORF">SB6408_01306</name>
</gene>
<keyword evidence="3" id="KW-0769">Symport</keyword>
<dbReference type="AlphaFoldDB" id="A0A564LUR6"/>